<gene>
    <name evidence="1" type="ORF">LPW36_02140</name>
</gene>
<evidence type="ECO:0000313" key="2">
    <source>
        <dbReference type="Proteomes" id="UP001139171"/>
    </source>
</evidence>
<comment type="caution">
    <text evidence="1">The sequence shown here is derived from an EMBL/GenBank/DDBJ whole genome shotgun (WGS) entry which is preliminary data.</text>
</comment>
<protein>
    <submittedName>
        <fullName evidence="1">Uncharacterized protein</fullName>
    </submittedName>
</protein>
<organism evidence="1 2">
    <name type="scientific">Limnobaculum eriocheiris</name>
    <dbReference type="NCBI Taxonomy" id="2897391"/>
    <lineage>
        <taxon>Bacteria</taxon>
        <taxon>Pseudomonadati</taxon>
        <taxon>Pseudomonadota</taxon>
        <taxon>Gammaproteobacteria</taxon>
        <taxon>Enterobacterales</taxon>
        <taxon>Budviciaceae</taxon>
        <taxon>Limnobaculum</taxon>
    </lineage>
</organism>
<reference evidence="1" key="1">
    <citation type="submission" date="2021-11" db="EMBL/GenBank/DDBJ databases">
        <title>Jinshanibacter sp. isolated from one year old Eriocheir sinensis.</title>
        <authorList>
            <person name="Li J.-Y."/>
            <person name="He W."/>
            <person name="Gao T.-H."/>
        </authorList>
    </citation>
    <scope>NUCLEOTIDE SEQUENCE</scope>
    <source>
        <strain evidence="1">LJY008</strain>
    </source>
</reference>
<dbReference type="AlphaFoldDB" id="A0A9X1MVB9"/>
<evidence type="ECO:0000313" key="1">
    <source>
        <dbReference type="EMBL" id="MCD1124845.1"/>
    </source>
</evidence>
<dbReference type="Proteomes" id="UP001139171">
    <property type="component" value="Unassembled WGS sequence"/>
</dbReference>
<proteinExistence type="predicted"/>
<accession>A0A9X1MVB9</accession>
<name>A0A9X1MVB9_9GAMM</name>
<keyword evidence="2" id="KW-1185">Reference proteome</keyword>
<dbReference type="EMBL" id="JAJNAG010000002">
    <property type="protein sequence ID" value="MCD1124845.1"/>
    <property type="molecule type" value="Genomic_DNA"/>
</dbReference>
<sequence>MSFEIVRIGSEAVMNTAPECVFNRNDIQVRGSLIPLTRSEAQRVWFVSSIHGDEFGQFETKEKAIDRALIVEKVALSFPTGLTLQQALKQLDEFTAEELMSIVADMDRLHITREVWELIDDRWQFAAMDSDGAVVFYEEEPFLLGDGWLNQDGSTYSQCPLKLNLHNVQWDKSLTKRPEME</sequence>
<dbReference type="RefSeq" id="WP_230607853.1">
    <property type="nucleotide sequence ID" value="NZ_JAJNAG010000002.1"/>
</dbReference>